<dbReference type="InterPro" id="IPR052701">
    <property type="entry name" value="GAG_Ulvan_Degrading_Sulfatases"/>
</dbReference>
<protein>
    <recommendedName>
        <fullName evidence="3">Sulfatase N-terminal domain-containing protein</fullName>
    </recommendedName>
</protein>
<dbReference type="PANTHER" id="PTHR43751">
    <property type="entry name" value="SULFATASE"/>
    <property type="match status" value="1"/>
</dbReference>
<reference evidence="4 5" key="1">
    <citation type="submission" date="2018-05" db="EMBL/GenBank/DDBJ databases">
        <title>Genome sequencing and assembly of the regulated plant pathogen Lachnellula willkommii and related sister species for the development of diagnostic species identification markers.</title>
        <authorList>
            <person name="Giroux E."/>
            <person name="Bilodeau G."/>
        </authorList>
    </citation>
    <scope>NUCLEOTIDE SEQUENCE [LARGE SCALE GENOMIC DNA]</scope>
    <source>
        <strain evidence="4 5">CBS 160.35</strain>
    </source>
</reference>
<feature type="region of interest" description="Disordered" evidence="1">
    <location>
        <begin position="856"/>
        <end position="877"/>
    </location>
</feature>
<sequence>MDRFFPLFDTGYSDLDSENIALIHSPHFTAMPFDSIIAFYLETGGEIKWGAASNFTHDPAALRLLLSGGSQALLVAVFIVVVARVIAASLYMRTEKLVGALASTFPVRPFTWLNGSKEHTPSKNELESQIDSDTLPEDDTDLLSSDRDDLEAAPFAAESNRATNFSLWFRRILFLAPVVITSILLAVRPRHFPFAHMSGSIPFTLLEALSPYSQDLCQAGSRDFVAFPLPNLISANNWELPNGEFVGWMPSINASIEKTGHRKPRLPSWLPREQLAGFGRWYYNSFDQLMALDRTPDDSVEDGLSSNTRNPEKAYKDINYDPVEDPLRISNLGGDILLPIAKVIKESKINIKHVVILSLESTRKDVFPLKKNSYLHDAIMKTHGSAKSATEAVANLANLTVNAELLTGEGSGYDAQRAFSSPLNQTWRSLSREKGGLNVLGAFTGSTSTFKSMLGSHCGVQPLPVDFTVEAGDHIYQPCLPSILQLFNHNKNSSVKGGHEATHNENDFRSKRWRSVFVQSITDQYDRQEELNKGIGFTQVITKETLLNSSSKHFPPTQKESNYFGFPETQVKPYLRDIFQQAQEQNERLFLSHFTSSTHHPWNTPGAEASVDYLKRVWSSEHPLNKYLNTIKYVDGWIGEVMDMIDEFNMAEETLVVMVGDHGYAFEEDSKQHSTFENGHISNMRVPLVFHHPSLPRIQLAINATSLSIIPTILDLLVTTSSLDEKDLHAASNLMHQYEGQSLIRPFVPERHGRQQWNIGVLNAGGGFLSVSSAAVPFRLVLPICKSGVYRFTDTHRDPNEISPIEENSIAALAKTLRRKHGVESSEWIAEAEKIAKWWVLEQRRRWKYDGASLQEDRKPKEMEDMGKTKGKHWWET</sequence>
<keyword evidence="2" id="KW-0812">Transmembrane</keyword>
<keyword evidence="2" id="KW-0472">Membrane</keyword>
<feature type="region of interest" description="Disordered" evidence="1">
    <location>
        <begin position="116"/>
        <end position="143"/>
    </location>
</feature>
<evidence type="ECO:0000259" key="3">
    <source>
        <dbReference type="Pfam" id="PF00884"/>
    </source>
</evidence>
<gene>
    <name evidence="4" type="ORF">LOCC1_G007138</name>
</gene>
<evidence type="ECO:0000256" key="2">
    <source>
        <dbReference type="SAM" id="Phobius"/>
    </source>
</evidence>
<evidence type="ECO:0000256" key="1">
    <source>
        <dbReference type="SAM" id="MobiDB-lite"/>
    </source>
</evidence>
<keyword evidence="5" id="KW-1185">Reference proteome</keyword>
<dbReference type="SUPFAM" id="SSF53649">
    <property type="entry name" value="Alkaline phosphatase-like"/>
    <property type="match status" value="1"/>
</dbReference>
<dbReference type="AlphaFoldDB" id="A0A8H8RM23"/>
<dbReference type="Gene3D" id="3.40.720.10">
    <property type="entry name" value="Alkaline Phosphatase, subunit A"/>
    <property type="match status" value="1"/>
</dbReference>
<accession>A0A8H8RM23</accession>
<feature type="compositionally biased region" description="Acidic residues" evidence="1">
    <location>
        <begin position="128"/>
        <end position="141"/>
    </location>
</feature>
<dbReference type="Pfam" id="PF00884">
    <property type="entry name" value="Sulfatase"/>
    <property type="match status" value="1"/>
</dbReference>
<dbReference type="InterPro" id="IPR017850">
    <property type="entry name" value="Alkaline_phosphatase_core_sf"/>
</dbReference>
<dbReference type="InterPro" id="IPR000917">
    <property type="entry name" value="Sulfatase_N"/>
</dbReference>
<comment type="caution">
    <text evidence="4">The sequence shown here is derived from an EMBL/GenBank/DDBJ whole genome shotgun (WGS) entry which is preliminary data.</text>
</comment>
<feature type="transmembrane region" description="Helical" evidence="2">
    <location>
        <begin position="72"/>
        <end position="92"/>
    </location>
</feature>
<proteinExistence type="predicted"/>
<name>A0A8H8RM23_9HELO</name>
<dbReference type="Proteomes" id="UP000443090">
    <property type="component" value="Unassembled WGS sequence"/>
</dbReference>
<feature type="compositionally biased region" description="Basic and acidic residues" evidence="1">
    <location>
        <begin position="116"/>
        <end position="126"/>
    </location>
</feature>
<feature type="transmembrane region" description="Helical" evidence="2">
    <location>
        <begin position="168"/>
        <end position="187"/>
    </location>
</feature>
<keyword evidence="2" id="KW-1133">Transmembrane helix</keyword>
<dbReference type="PANTHER" id="PTHR43751:SF3">
    <property type="entry name" value="SULFATASE N-TERMINAL DOMAIN-CONTAINING PROTEIN"/>
    <property type="match status" value="1"/>
</dbReference>
<evidence type="ECO:0000313" key="5">
    <source>
        <dbReference type="Proteomes" id="UP000443090"/>
    </source>
</evidence>
<dbReference type="EMBL" id="QGMI01000645">
    <property type="protein sequence ID" value="TVY38032.1"/>
    <property type="molecule type" value="Genomic_DNA"/>
</dbReference>
<evidence type="ECO:0000313" key="4">
    <source>
        <dbReference type="EMBL" id="TVY38032.1"/>
    </source>
</evidence>
<feature type="domain" description="Sulfatase N-terminal" evidence="3">
    <location>
        <begin position="406"/>
        <end position="717"/>
    </location>
</feature>
<dbReference type="OrthoDB" id="103349at2759"/>
<organism evidence="4 5">
    <name type="scientific">Lachnellula occidentalis</name>
    <dbReference type="NCBI Taxonomy" id="215460"/>
    <lineage>
        <taxon>Eukaryota</taxon>
        <taxon>Fungi</taxon>
        <taxon>Dikarya</taxon>
        <taxon>Ascomycota</taxon>
        <taxon>Pezizomycotina</taxon>
        <taxon>Leotiomycetes</taxon>
        <taxon>Helotiales</taxon>
        <taxon>Lachnaceae</taxon>
        <taxon>Lachnellula</taxon>
    </lineage>
</organism>